<dbReference type="InterPro" id="IPR050364">
    <property type="entry name" value="Cytochrome_P450_fung"/>
</dbReference>
<comment type="cofactor">
    <cofactor evidence="1 9">
        <name>heme</name>
        <dbReference type="ChEBI" id="CHEBI:30413"/>
    </cofactor>
</comment>
<dbReference type="PANTHER" id="PTHR46300:SF7">
    <property type="entry name" value="P450, PUTATIVE (EUROFUNG)-RELATED"/>
    <property type="match status" value="1"/>
</dbReference>
<evidence type="ECO:0000256" key="4">
    <source>
        <dbReference type="ARBA" id="ARBA00022617"/>
    </source>
</evidence>
<evidence type="ECO:0000256" key="8">
    <source>
        <dbReference type="ARBA" id="ARBA00023033"/>
    </source>
</evidence>
<evidence type="ECO:0000256" key="6">
    <source>
        <dbReference type="ARBA" id="ARBA00023002"/>
    </source>
</evidence>
<dbReference type="STRING" id="230819.A0A5C3KQ34"/>
<reference evidence="11 12" key="1">
    <citation type="journal article" date="2019" name="Nat. Ecol. Evol.">
        <title>Megaphylogeny resolves global patterns of mushroom evolution.</title>
        <authorList>
            <person name="Varga T."/>
            <person name="Krizsan K."/>
            <person name="Foldi C."/>
            <person name="Dima B."/>
            <person name="Sanchez-Garcia M."/>
            <person name="Sanchez-Ramirez S."/>
            <person name="Szollosi G.J."/>
            <person name="Szarkandi J.G."/>
            <person name="Papp V."/>
            <person name="Albert L."/>
            <person name="Andreopoulos W."/>
            <person name="Angelini C."/>
            <person name="Antonin V."/>
            <person name="Barry K.W."/>
            <person name="Bougher N.L."/>
            <person name="Buchanan P."/>
            <person name="Buyck B."/>
            <person name="Bense V."/>
            <person name="Catcheside P."/>
            <person name="Chovatia M."/>
            <person name="Cooper J."/>
            <person name="Damon W."/>
            <person name="Desjardin D."/>
            <person name="Finy P."/>
            <person name="Geml J."/>
            <person name="Haridas S."/>
            <person name="Hughes K."/>
            <person name="Justo A."/>
            <person name="Karasinski D."/>
            <person name="Kautmanova I."/>
            <person name="Kiss B."/>
            <person name="Kocsube S."/>
            <person name="Kotiranta H."/>
            <person name="LaButti K.M."/>
            <person name="Lechner B.E."/>
            <person name="Liimatainen K."/>
            <person name="Lipzen A."/>
            <person name="Lukacs Z."/>
            <person name="Mihaltcheva S."/>
            <person name="Morgado L.N."/>
            <person name="Niskanen T."/>
            <person name="Noordeloos M.E."/>
            <person name="Ohm R.A."/>
            <person name="Ortiz-Santana B."/>
            <person name="Ovrebo C."/>
            <person name="Racz N."/>
            <person name="Riley R."/>
            <person name="Savchenko A."/>
            <person name="Shiryaev A."/>
            <person name="Soop K."/>
            <person name="Spirin V."/>
            <person name="Szebenyi C."/>
            <person name="Tomsovsky M."/>
            <person name="Tulloss R.E."/>
            <person name="Uehling J."/>
            <person name="Grigoriev I.V."/>
            <person name="Vagvolgyi C."/>
            <person name="Papp T."/>
            <person name="Martin F.M."/>
            <person name="Miettinen O."/>
            <person name="Hibbett D.S."/>
            <person name="Nagy L.G."/>
        </authorList>
    </citation>
    <scope>NUCLEOTIDE SEQUENCE [LARGE SCALE GENOMIC DNA]</scope>
    <source>
        <strain evidence="11 12">CBS 121175</strain>
    </source>
</reference>
<comment type="pathway">
    <text evidence="2">Secondary metabolite biosynthesis.</text>
</comment>
<keyword evidence="4 9" id="KW-0349">Heme</keyword>
<dbReference type="InterPro" id="IPR036396">
    <property type="entry name" value="Cyt_P450_sf"/>
</dbReference>
<evidence type="ECO:0000313" key="12">
    <source>
        <dbReference type="Proteomes" id="UP000307440"/>
    </source>
</evidence>
<keyword evidence="8 10" id="KW-0503">Monooxygenase</keyword>
<dbReference type="SUPFAM" id="SSF48264">
    <property type="entry name" value="Cytochrome P450"/>
    <property type="match status" value="1"/>
</dbReference>
<dbReference type="OrthoDB" id="1470350at2759"/>
<dbReference type="InterPro" id="IPR002401">
    <property type="entry name" value="Cyt_P450_E_grp-I"/>
</dbReference>
<dbReference type="Gene3D" id="1.10.630.10">
    <property type="entry name" value="Cytochrome P450"/>
    <property type="match status" value="1"/>
</dbReference>
<protein>
    <submittedName>
        <fullName evidence="11">Oxidoreductase A</fullName>
    </submittedName>
</protein>
<keyword evidence="12" id="KW-1185">Reference proteome</keyword>
<dbReference type="PANTHER" id="PTHR46300">
    <property type="entry name" value="P450, PUTATIVE (EUROFUNG)-RELATED-RELATED"/>
    <property type="match status" value="1"/>
</dbReference>
<keyword evidence="6 10" id="KW-0560">Oxidoreductase</keyword>
<feature type="binding site" description="axial binding residue" evidence="9">
    <location>
        <position position="424"/>
    </location>
    <ligand>
        <name>heme</name>
        <dbReference type="ChEBI" id="CHEBI:30413"/>
    </ligand>
    <ligandPart>
        <name>Fe</name>
        <dbReference type="ChEBI" id="CHEBI:18248"/>
    </ligandPart>
</feature>
<dbReference type="InterPro" id="IPR001128">
    <property type="entry name" value="Cyt_P450"/>
</dbReference>
<keyword evidence="5 9" id="KW-0479">Metal-binding</keyword>
<evidence type="ECO:0000256" key="2">
    <source>
        <dbReference type="ARBA" id="ARBA00005179"/>
    </source>
</evidence>
<dbReference type="CDD" id="cd11065">
    <property type="entry name" value="CYP64-like"/>
    <property type="match status" value="1"/>
</dbReference>
<evidence type="ECO:0000313" key="11">
    <source>
        <dbReference type="EMBL" id="TFK22436.1"/>
    </source>
</evidence>
<proteinExistence type="inferred from homology"/>
<name>A0A5C3KQ34_COPMA</name>
<dbReference type="GO" id="GO:0020037">
    <property type="term" value="F:heme binding"/>
    <property type="evidence" value="ECO:0007669"/>
    <property type="project" value="InterPro"/>
</dbReference>
<dbReference type="InterPro" id="IPR017972">
    <property type="entry name" value="Cyt_P450_CS"/>
</dbReference>
<evidence type="ECO:0000256" key="3">
    <source>
        <dbReference type="ARBA" id="ARBA00010617"/>
    </source>
</evidence>
<evidence type="ECO:0000256" key="5">
    <source>
        <dbReference type="ARBA" id="ARBA00022723"/>
    </source>
</evidence>
<evidence type="ECO:0000256" key="9">
    <source>
        <dbReference type="PIRSR" id="PIRSR602401-1"/>
    </source>
</evidence>
<dbReference type="GO" id="GO:0005506">
    <property type="term" value="F:iron ion binding"/>
    <property type="evidence" value="ECO:0007669"/>
    <property type="project" value="InterPro"/>
</dbReference>
<dbReference type="Proteomes" id="UP000307440">
    <property type="component" value="Unassembled WGS sequence"/>
</dbReference>
<dbReference type="PRINTS" id="PR00463">
    <property type="entry name" value="EP450I"/>
</dbReference>
<dbReference type="AlphaFoldDB" id="A0A5C3KQ34"/>
<accession>A0A5C3KQ34</accession>
<dbReference type="Pfam" id="PF00067">
    <property type="entry name" value="p450"/>
    <property type="match status" value="1"/>
</dbReference>
<sequence>MRKASQNAWGLPLPPGPPRMPLVGNLFQMPQVDPWIVYNDWAKKYGDITYLEVLGQRIVVLNSVKSIANILEKKAVNTSERLWMPVFDLLKLDWSFPFMNYTPFWKAHRKHFHQHLGPMQMEIYRPIIEDQTLKYLRALVKNPHDFRLQTRSWLGLTFMRLSYGINDAQWNENLIVKAQAVNQGFSEAAIAGRYLVNSIPLLRHVPAWVPGAGWRKRLEAVGELSREVSRVPFKQAKEQVDLGKVDEDISLVRRLVDDLPPETHPSYEERATIARNVAAIGYIAGADTTLSALYGLIIALAMHPEVMAKAQNEMDTVVGADRLPQPEDYERLPFVQAVVKESTRWHTVGPFALPHVSKKDEVYEGYFIPAGTAFLPNTWAVMHDPERFPDPMSFKPERYLKDGKLNKELLDPEFGIFGYGRRMCPGRFLAKDIILAHFAMCMISLFNIKPGRDEHGKEIPLEYKVASEVICTPAPYQVEVRPRSAKHATLIG</sequence>
<keyword evidence="7 9" id="KW-0408">Iron</keyword>
<dbReference type="GO" id="GO:0004497">
    <property type="term" value="F:monooxygenase activity"/>
    <property type="evidence" value="ECO:0007669"/>
    <property type="project" value="UniProtKB-KW"/>
</dbReference>
<evidence type="ECO:0000256" key="1">
    <source>
        <dbReference type="ARBA" id="ARBA00001971"/>
    </source>
</evidence>
<comment type="similarity">
    <text evidence="3 10">Belongs to the cytochrome P450 family.</text>
</comment>
<evidence type="ECO:0000256" key="7">
    <source>
        <dbReference type="ARBA" id="ARBA00023004"/>
    </source>
</evidence>
<organism evidence="11 12">
    <name type="scientific">Coprinopsis marcescibilis</name>
    <name type="common">Agaric fungus</name>
    <name type="synonym">Psathyrella marcescibilis</name>
    <dbReference type="NCBI Taxonomy" id="230819"/>
    <lineage>
        <taxon>Eukaryota</taxon>
        <taxon>Fungi</taxon>
        <taxon>Dikarya</taxon>
        <taxon>Basidiomycota</taxon>
        <taxon>Agaricomycotina</taxon>
        <taxon>Agaricomycetes</taxon>
        <taxon>Agaricomycetidae</taxon>
        <taxon>Agaricales</taxon>
        <taxon>Agaricineae</taxon>
        <taxon>Psathyrellaceae</taxon>
        <taxon>Coprinopsis</taxon>
    </lineage>
</organism>
<dbReference type="GO" id="GO:0016705">
    <property type="term" value="F:oxidoreductase activity, acting on paired donors, with incorporation or reduction of molecular oxygen"/>
    <property type="evidence" value="ECO:0007669"/>
    <property type="project" value="InterPro"/>
</dbReference>
<gene>
    <name evidence="11" type="ORF">FA15DRAFT_596124</name>
</gene>
<evidence type="ECO:0000256" key="10">
    <source>
        <dbReference type="RuleBase" id="RU000461"/>
    </source>
</evidence>
<dbReference type="EMBL" id="ML210241">
    <property type="protein sequence ID" value="TFK22436.1"/>
    <property type="molecule type" value="Genomic_DNA"/>
</dbReference>
<dbReference type="PROSITE" id="PS00086">
    <property type="entry name" value="CYTOCHROME_P450"/>
    <property type="match status" value="1"/>
</dbReference>